<reference evidence="4" key="1">
    <citation type="submission" date="2019-08" db="EMBL/GenBank/DDBJ databases">
        <authorList>
            <person name="Kucharzyk K."/>
            <person name="Murdoch R.W."/>
            <person name="Higgins S."/>
            <person name="Loffler F."/>
        </authorList>
    </citation>
    <scope>NUCLEOTIDE SEQUENCE</scope>
</reference>
<accession>A0A644YF50</accession>
<dbReference type="GO" id="GO:0008270">
    <property type="term" value="F:zinc ion binding"/>
    <property type="evidence" value="ECO:0007669"/>
    <property type="project" value="InterPro"/>
</dbReference>
<feature type="domain" description="HIRAN" evidence="3">
    <location>
        <begin position="6"/>
        <end position="110"/>
    </location>
</feature>
<dbReference type="Gene3D" id="3.30.70.2330">
    <property type="match status" value="1"/>
</dbReference>
<organism evidence="4">
    <name type="scientific">bioreactor metagenome</name>
    <dbReference type="NCBI Taxonomy" id="1076179"/>
    <lineage>
        <taxon>unclassified sequences</taxon>
        <taxon>metagenomes</taxon>
        <taxon>ecological metagenomes</taxon>
    </lineage>
</organism>
<proteinExistence type="predicted"/>
<keyword evidence="1" id="KW-0479">Metal-binding</keyword>
<dbReference type="AlphaFoldDB" id="A0A644YF50"/>
<comment type="caution">
    <text evidence="4">The sequence shown here is derived from an EMBL/GenBank/DDBJ whole genome shotgun (WGS) entry which is preliminary data.</text>
</comment>
<evidence type="ECO:0000259" key="3">
    <source>
        <dbReference type="SMART" id="SM00910"/>
    </source>
</evidence>
<dbReference type="InterPro" id="IPR014905">
    <property type="entry name" value="HIRAN"/>
</dbReference>
<gene>
    <name evidence="4" type="ORF">SDC9_73742</name>
</gene>
<protein>
    <recommendedName>
        <fullName evidence="3">HIRAN domain-containing protein</fullName>
    </recommendedName>
</protein>
<dbReference type="EMBL" id="VSSQ01004939">
    <property type="protein sequence ID" value="MPM27232.1"/>
    <property type="molecule type" value="Genomic_DNA"/>
</dbReference>
<keyword evidence="2" id="KW-0378">Hydrolase</keyword>
<dbReference type="GO" id="GO:0016818">
    <property type="term" value="F:hydrolase activity, acting on acid anhydrides, in phosphorus-containing anhydrides"/>
    <property type="evidence" value="ECO:0007669"/>
    <property type="project" value="InterPro"/>
</dbReference>
<dbReference type="Pfam" id="PF08797">
    <property type="entry name" value="HIRAN"/>
    <property type="match status" value="1"/>
</dbReference>
<dbReference type="GO" id="GO:0003676">
    <property type="term" value="F:nucleic acid binding"/>
    <property type="evidence" value="ECO:0007669"/>
    <property type="project" value="InterPro"/>
</dbReference>
<evidence type="ECO:0000313" key="4">
    <source>
        <dbReference type="EMBL" id="MPM27232.1"/>
    </source>
</evidence>
<evidence type="ECO:0000256" key="1">
    <source>
        <dbReference type="ARBA" id="ARBA00022723"/>
    </source>
</evidence>
<evidence type="ECO:0000256" key="2">
    <source>
        <dbReference type="ARBA" id="ARBA00022801"/>
    </source>
</evidence>
<sequence length="110" mass="12556">MKKARRHYTTFSIAGFTYWEGCIVLDQLKIGTELKLVLEGDNKFDAYAVAIYFGEHKLGYIPRGENREISKFLEMGHSNLFEVRINRITPEAEPEGQVGVIVYIKSAITL</sequence>
<name>A0A644YF50_9ZZZZ</name>
<dbReference type="SMART" id="SM00910">
    <property type="entry name" value="HIRAN"/>
    <property type="match status" value="1"/>
</dbReference>